<dbReference type="OrthoDB" id="10002818at2"/>
<evidence type="ECO:0000313" key="3">
    <source>
        <dbReference type="Proteomes" id="UP000182719"/>
    </source>
</evidence>
<gene>
    <name evidence="2" type="ORF">SAMN05444354_101830</name>
</gene>
<evidence type="ECO:0008006" key="4">
    <source>
        <dbReference type="Google" id="ProtNLM"/>
    </source>
</evidence>
<feature type="chain" id="PRO_5010325541" description="Outer membrane protein beta-barrel domain-containing protein" evidence="1">
    <location>
        <begin position="29"/>
        <end position="178"/>
    </location>
</feature>
<name>A0A1H7HVF8_STIAU</name>
<dbReference type="RefSeq" id="WP_075005010.1">
    <property type="nucleotide sequence ID" value="NZ_FOAP01000001.1"/>
</dbReference>
<evidence type="ECO:0000256" key="1">
    <source>
        <dbReference type="SAM" id="SignalP"/>
    </source>
</evidence>
<organism evidence="2 3">
    <name type="scientific">Stigmatella aurantiaca</name>
    <dbReference type="NCBI Taxonomy" id="41"/>
    <lineage>
        <taxon>Bacteria</taxon>
        <taxon>Pseudomonadati</taxon>
        <taxon>Myxococcota</taxon>
        <taxon>Myxococcia</taxon>
        <taxon>Myxococcales</taxon>
        <taxon>Cystobacterineae</taxon>
        <taxon>Archangiaceae</taxon>
        <taxon>Stigmatella</taxon>
    </lineage>
</organism>
<reference evidence="3" key="1">
    <citation type="submission" date="2016-10" db="EMBL/GenBank/DDBJ databases">
        <authorList>
            <person name="Varghese N."/>
            <person name="Submissions S."/>
        </authorList>
    </citation>
    <scope>NUCLEOTIDE SEQUENCE [LARGE SCALE GENOMIC DNA]</scope>
    <source>
        <strain evidence="3">DSM 17044</strain>
    </source>
</reference>
<keyword evidence="3" id="KW-1185">Reference proteome</keyword>
<accession>A0A1H7HVF8</accession>
<dbReference type="Proteomes" id="UP000182719">
    <property type="component" value="Unassembled WGS sequence"/>
</dbReference>
<dbReference type="AlphaFoldDB" id="A0A1H7HVF8"/>
<dbReference type="EMBL" id="FOAP01000001">
    <property type="protein sequence ID" value="SEK54158.1"/>
    <property type="molecule type" value="Genomic_DNA"/>
</dbReference>
<feature type="signal peptide" evidence="1">
    <location>
        <begin position="1"/>
        <end position="28"/>
    </location>
</feature>
<keyword evidence="1" id="KW-0732">Signal</keyword>
<proteinExistence type="predicted"/>
<evidence type="ECO:0000313" key="2">
    <source>
        <dbReference type="EMBL" id="SEK54158.1"/>
    </source>
</evidence>
<dbReference type="PROSITE" id="PS51257">
    <property type="entry name" value="PROKAR_LIPOPROTEIN"/>
    <property type="match status" value="1"/>
</dbReference>
<sequence length="178" mass="18809">MRMRRFRSLSCCLLGSGACLLAGTPALAKGETLVSFGAGGELGRNSELRKATGAADLFFGFHTHWDLGAEAQAHPGLRLRAHALLGSEDRFEPRAYLFVHSARSMRGDSAFGLGAAPSISASGVHPALFANVTFLGFLAFELGVRTGVGQPRVSGSLQFDLAQAVMYAVARSGVFTDY</sequence>
<protein>
    <recommendedName>
        <fullName evidence="4">Outer membrane protein beta-barrel domain-containing protein</fullName>
    </recommendedName>
</protein>